<comment type="caution">
    <text evidence="1">The sequence shown here is derived from an EMBL/GenBank/DDBJ whole genome shotgun (WGS) entry which is preliminary data.</text>
</comment>
<protein>
    <submittedName>
        <fullName evidence="1">DUF6446 family protein</fullName>
    </submittedName>
</protein>
<evidence type="ECO:0000313" key="1">
    <source>
        <dbReference type="EMBL" id="MDB6178500.1"/>
    </source>
</evidence>
<dbReference type="InterPro" id="IPR045616">
    <property type="entry name" value="DUF6446"/>
</dbReference>
<accession>A0ABT4ZIE0</accession>
<dbReference type="EMBL" id="JAQBIE010000017">
    <property type="protein sequence ID" value="MDB6178500.1"/>
    <property type="molecule type" value="Genomic_DNA"/>
</dbReference>
<sequence length="158" mass="17099">MNGKLVGLTLIGATVAAGAGMWYAQEYGFYDRIDPDSPAATVVIQTEGGAVPLDAHGFEGIDANSSPLRWRACLQLDTPLPDATLSFDDPQPLNGPGWFDCYDAEQIGQDLETGAARAVLSQSEIRPDVDRVLAVYPDGRVFGWHQFNDKTPERGVMD</sequence>
<dbReference type="Proteomes" id="UP001165641">
    <property type="component" value="Unassembled WGS sequence"/>
</dbReference>
<name>A0ABT4ZIE0_9RHOB</name>
<reference evidence="1" key="1">
    <citation type="submission" date="2022-12" db="EMBL/GenBank/DDBJ databases">
        <title>Paracoccus onchidii sp. nov., isolated from a marine invertebrate from the South China Sea.</title>
        <authorList>
            <person name="Xu S."/>
            <person name="Liu Z."/>
            <person name="Xu Y."/>
        </authorList>
    </citation>
    <scope>NUCLEOTIDE SEQUENCE</scope>
    <source>
        <strain evidence="1">Z330</strain>
    </source>
</reference>
<keyword evidence="2" id="KW-1185">Reference proteome</keyword>
<dbReference type="RefSeq" id="WP_271889618.1">
    <property type="nucleotide sequence ID" value="NZ_JAQBIE010000017.1"/>
</dbReference>
<organism evidence="1 2">
    <name type="scientific">Paracoccus onchidii</name>
    <dbReference type="NCBI Taxonomy" id="3017813"/>
    <lineage>
        <taxon>Bacteria</taxon>
        <taxon>Pseudomonadati</taxon>
        <taxon>Pseudomonadota</taxon>
        <taxon>Alphaproteobacteria</taxon>
        <taxon>Rhodobacterales</taxon>
        <taxon>Paracoccaceae</taxon>
        <taxon>Paracoccus</taxon>
    </lineage>
</organism>
<gene>
    <name evidence="1" type="ORF">PAF17_13435</name>
</gene>
<dbReference type="Pfam" id="PF20044">
    <property type="entry name" value="DUF6446"/>
    <property type="match status" value="1"/>
</dbReference>
<evidence type="ECO:0000313" key="2">
    <source>
        <dbReference type="Proteomes" id="UP001165641"/>
    </source>
</evidence>
<proteinExistence type="predicted"/>